<dbReference type="RefSeq" id="WP_259629491.1">
    <property type="nucleotide sequence ID" value="NZ_JANYMP010000040.1"/>
</dbReference>
<dbReference type="InterPro" id="IPR007111">
    <property type="entry name" value="NACHT_NTPase"/>
</dbReference>
<evidence type="ECO:0000313" key="2">
    <source>
        <dbReference type="EMBL" id="MCS7484039.1"/>
    </source>
</evidence>
<organism evidence="2 3">
    <name type="scientific">Umezawaea endophytica</name>
    <dbReference type="NCBI Taxonomy" id="1654476"/>
    <lineage>
        <taxon>Bacteria</taxon>
        <taxon>Bacillati</taxon>
        <taxon>Actinomycetota</taxon>
        <taxon>Actinomycetes</taxon>
        <taxon>Pseudonocardiales</taxon>
        <taxon>Pseudonocardiaceae</taxon>
        <taxon>Umezawaea</taxon>
    </lineage>
</organism>
<evidence type="ECO:0000259" key="1">
    <source>
        <dbReference type="PROSITE" id="PS50837"/>
    </source>
</evidence>
<feature type="domain" description="NACHT" evidence="1">
    <location>
        <begin position="263"/>
        <end position="457"/>
    </location>
</feature>
<dbReference type="AlphaFoldDB" id="A0A9X2VWN9"/>
<proteinExistence type="predicted"/>
<dbReference type="EMBL" id="JANYMP010000040">
    <property type="protein sequence ID" value="MCS7484039.1"/>
    <property type="molecule type" value="Genomic_DNA"/>
</dbReference>
<dbReference type="PROSITE" id="PS50837">
    <property type="entry name" value="NACHT"/>
    <property type="match status" value="1"/>
</dbReference>
<dbReference type="InterPro" id="IPR027417">
    <property type="entry name" value="P-loop_NTPase"/>
</dbReference>
<dbReference type="Proteomes" id="UP001141259">
    <property type="component" value="Unassembled WGS sequence"/>
</dbReference>
<evidence type="ECO:0000313" key="3">
    <source>
        <dbReference type="Proteomes" id="UP001141259"/>
    </source>
</evidence>
<reference evidence="2" key="1">
    <citation type="submission" date="2022-08" db="EMBL/GenBank/DDBJ databases">
        <authorList>
            <person name="Tistechok S."/>
            <person name="Samborskyy M."/>
            <person name="Roman I."/>
        </authorList>
    </citation>
    <scope>NUCLEOTIDE SEQUENCE</scope>
    <source>
        <strain evidence="2">DSM 103496</strain>
    </source>
</reference>
<accession>A0A9X2VWN9</accession>
<dbReference type="Pfam" id="PF05729">
    <property type="entry name" value="NACHT"/>
    <property type="match status" value="1"/>
</dbReference>
<dbReference type="Gene3D" id="3.40.50.300">
    <property type="entry name" value="P-loop containing nucleotide triphosphate hydrolases"/>
    <property type="match status" value="1"/>
</dbReference>
<comment type="caution">
    <text evidence="2">The sequence shown here is derived from an EMBL/GenBank/DDBJ whole genome shotgun (WGS) entry which is preliminary data.</text>
</comment>
<keyword evidence="3" id="KW-1185">Reference proteome</keyword>
<protein>
    <submittedName>
        <fullName evidence="2">NACHT domain-containing protein</fullName>
    </submittedName>
</protein>
<dbReference type="PANTHER" id="PTHR46844:SF1">
    <property type="entry name" value="SLR5058 PROTEIN"/>
    <property type="match status" value="1"/>
</dbReference>
<name>A0A9X2VWN9_9PSEU</name>
<sequence>MTGVVETALGRAAVQASKPLLEPLLAKFKRNLAQRGYGPADVLTLLERIPGPHSANYWPASLLELLPHGVTQRQVDAFTKTPEFATCARQAIAVAIMNAEPVYRNTITTSLTLSIAPHVPGVSRERITPYVQAFADHLLEASRGVARKLRDSIGNSQELITWAESTIVSQTLASIDKYATTLVAQKESHGDYRKWVDDYRKRFAEAHRMIDIPDLGTRREVAYTELFVEPTIREIDSETLLFRTTRSKAELVADEVGFTTLTRQAVLLGDPGAGKSTASTILAVTAAETGQAVPFIVVLRHVGTPEFSITGLLCDQLSTHHQVTVPRSSVERLLHEGEALLVFDGLDEIPRGADRVRIARTIEGISRAYPYTRVVVTSRIIGYPIARLNPAQFNEYAICAFDRAQVDDYVDKWFRNQTAAGRWTTTEIASRFKRETATLNDLVTNPLLLAFICILYRGRKTIPRTRARLYSRCVELLLGEWDKTREIIDEVPDLELLQITLSRIASLSSRLEKASPRLTSRVIEEDLVPFLLQEGKGSAKSAAAFVRDLLAICRGRAWIFTDVGLDVDHEEVFAFTHASFREYFEALYLIRNCANSAELAEHLWPHATSGRAEVYAQICVSLHNIGNAAGGSEVVLSMLAALEEKLPLPDPDLTKTSSGVERESLREAFRRQTVLRESVLMYVVKMSDCVPMSRAALQQLLGYTVRQVPVGRVGAMSLVLESSYHHKDVVIELLGELLRGSVGREDDQDRLVYLWFAIHAGYLADSVEDGLSTQAVKALRAIVQEQLPFVERLTANRGELGYAIRCQAGALPENAFASGTVWSFVDKYTDLFQCFDQLIPSVGPQSVATWVLDSLSMADRGTAPVAAAMKLLRAVATGVEQHGPVFENLLMPTRAATGNWDIGGQFEEVLERSCGYPLACREGLLYLATGCVELAELWQNDRGTSRERLYEWARVNTASRHAVDYLERWSTGALTVWKTESQGVS</sequence>
<gene>
    <name evidence="2" type="ORF">NZH93_45010</name>
</gene>
<dbReference type="PANTHER" id="PTHR46844">
    <property type="entry name" value="SLR5058 PROTEIN"/>
    <property type="match status" value="1"/>
</dbReference>